<evidence type="ECO:0000256" key="3">
    <source>
        <dbReference type="PROSITE-ProRule" id="PRU00023"/>
    </source>
</evidence>
<dbReference type="PROSITE" id="PS51257">
    <property type="entry name" value="PROKAR_LIPOPROTEIN"/>
    <property type="match status" value="1"/>
</dbReference>
<dbReference type="GO" id="GO:0085020">
    <property type="term" value="P:protein K6-linked ubiquitination"/>
    <property type="evidence" value="ECO:0007669"/>
    <property type="project" value="TreeGrafter"/>
</dbReference>
<dbReference type="InterPro" id="IPR036770">
    <property type="entry name" value="Ankyrin_rpt-contain_sf"/>
</dbReference>
<evidence type="ECO:0000256" key="1">
    <source>
        <dbReference type="ARBA" id="ARBA00022737"/>
    </source>
</evidence>
<keyword evidence="5" id="KW-1185">Reference proteome</keyword>
<dbReference type="InterPro" id="IPR002110">
    <property type="entry name" value="Ankyrin_rpt"/>
</dbReference>
<keyword evidence="2 3" id="KW-0040">ANK repeat</keyword>
<dbReference type="PROSITE" id="PS50088">
    <property type="entry name" value="ANK_REPEAT"/>
    <property type="match status" value="1"/>
</dbReference>
<proteinExistence type="predicted"/>
<dbReference type="PANTHER" id="PTHR24171:SF8">
    <property type="entry name" value="BRCA1-ASSOCIATED RING DOMAIN PROTEIN 1"/>
    <property type="match status" value="1"/>
</dbReference>
<dbReference type="AlphaFoldDB" id="A0A1I5A335"/>
<dbReference type="SUPFAM" id="SSF48403">
    <property type="entry name" value="Ankyrin repeat"/>
    <property type="match status" value="1"/>
</dbReference>
<evidence type="ECO:0000313" key="4">
    <source>
        <dbReference type="EMBL" id="SFN56787.1"/>
    </source>
</evidence>
<reference evidence="5" key="1">
    <citation type="submission" date="2016-10" db="EMBL/GenBank/DDBJ databases">
        <authorList>
            <person name="Varghese N."/>
            <person name="Submissions S."/>
        </authorList>
    </citation>
    <scope>NUCLEOTIDE SEQUENCE [LARGE SCALE GENOMIC DNA]</scope>
    <source>
        <strain evidence="5">DSM 4002</strain>
    </source>
</reference>
<keyword evidence="1" id="KW-0677">Repeat</keyword>
<evidence type="ECO:0000256" key="2">
    <source>
        <dbReference type="ARBA" id="ARBA00023043"/>
    </source>
</evidence>
<organism evidence="4 5">
    <name type="scientific">Flavobacterium succinicans</name>
    <dbReference type="NCBI Taxonomy" id="29536"/>
    <lineage>
        <taxon>Bacteria</taxon>
        <taxon>Pseudomonadati</taxon>
        <taxon>Bacteroidota</taxon>
        <taxon>Flavobacteriia</taxon>
        <taxon>Flavobacteriales</taxon>
        <taxon>Flavobacteriaceae</taxon>
        <taxon>Flavobacterium</taxon>
    </lineage>
</organism>
<accession>A0A1I5A335</accession>
<dbReference type="SMART" id="SM00248">
    <property type="entry name" value="ANK"/>
    <property type="match status" value="4"/>
</dbReference>
<dbReference type="GO" id="GO:0004842">
    <property type="term" value="F:ubiquitin-protein transferase activity"/>
    <property type="evidence" value="ECO:0007669"/>
    <property type="project" value="TreeGrafter"/>
</dbReference>
<sequence>MRKFFPFIFLILIGCTNSGKEKWDDYLDGWSPLMIFIYNDETEEFTELLKENVDVNFVSESKYSHWHLTAIEVAIFKENDFAVKKILSTGKVSHPEKFLMLACEGENVNIVSLLIKYGANPNETLDNGHTVTMSASSFGSTKVLECLLKNGANPNKTRFIDGMSALMFATMNAEPEKVKLLLNYGAKKETKDLNGKTALDYVDDLENNSEISRQNIDGLRELLKTKTK</sequence>
<feature type="repeat" description="ANK" evidence="3">
    <location>
        <begin position="161"/>
        <end position="193"/>
    </location>
</feature>
<dbReference type="PANTHER" id="PTHR24171">
    <property type="entry name" value="ANKYRIN REPEAT DOMAIN-CONTAINING PROTEIN 39-RELATED"/>
    <property type="match status" value="1"/>
</dbReference>
<evidence type="ECO:0000313" key="5">
    <source>
        <dbReference type="Proteomes" id="UP000182961"/>
    </source>
</evidence>
<dbReference type="Gene3D" id="1.25.40.20">
    <property type="entry name" value="Ankyrin repeat-containing domain"/>
    <property type="match status" value="1"/>
</dbReference>
<gene>
    <name evidence="4" type="ORF">SAMN05444143_1231</name>
</gene>
<dbReference type="PROSITE" id="PS50297">
    <property type="entry name" value="ANK_REP_REGION"/>
    <property type="match status" value="1"/>
</dbReference>
<protein>
    <submittedName>
        <fullName evidence="4">Ankyrin repeat-containing protein</fullName>
    </submittedName>
</protein>
<dbReference type="EMBL" id="FOUT01000023">
    <property type="protein sequence ID" value="SFN56787.1"/>
    <property type="molecule type" value="Genomic_DNA"/>
</dbReference>
<dbReference type="Pfam" id="PF12796">
    <property type="entry name" value="Ank_2"/>
    <property type="match status" value="1"/>
</dbReference>
<dbReference type="RefSeq" id="WP_074917757.1">
    <property type="nucleotide sequence ID" value="NZ_CBCRUM010000047.1"/>
</dbReference>
<dbReference type="Proteomes" id="UP000182961">
    <property type="component" value="Unassembled WGS sequence"/>
</dbReference>
<name>A0A1I5A335_9FLAO</name>